<dbReference type="Pfam" id="PF13361">
    <property type="entry name" value="UvrD_C"/>
    <property type="match status" value="1"/>
</dbReference>
<evidence type="ECO:0000259" key="15">
    <source>
        <dbReference type="PROSITE" id="PS51198"/>
    </source>
</evidence>
<protein>
    <recommendedName>
        <fullName evidence="12">DNA 3'-5' helicase</fullName>
        <ecNumber evidence="12">5.6.2.4</ecNumber>
    </recommendedName>
</protein>
<dbReference type="GO" id="GO:0005829">
    <property type="term" value="C:cytosol"/>
    <property type="evidence" value="ECO:0007669"/>
    <property type="project" value="TreeGrafter"/>
</dbReference>
<dbReference type="InterPro" id="IPR011604">
    <property type="entry name" value="PDDEXK-like_dom_sf"/>
</dbReference>
<keyword evidence="1" id="KW-0540">Nuclease</keyword>
<dbReference type="PROSITE" id="PS51198">
    <property type="entry name" value="UVRD_HELICASE_ATP_BIND"/>
    <property type="match status" value="1"/>
</dbReference>
<dbReference type="EC" id="5.6.2.4" evidence="12"/>
<dbReference type="Gene3D" id="3.90.320.10">
    <property type="match status" value="1"/>
</dbReference>
<evidence type="ECO:0000256" key="7">
    <source>
        <dbReference type="ARBA" id="ARBA00022840"/>
    </source>
</evidence>
<evidence type="ECO:0000256" key="2">
    <source>
        <dbReference type="ARBA" id="ARBA00022741"/>
    </source>
</evidence>
<dbReference type="Gene3D" id="3.40.50.300">
    <property type="entry name" value="P-loop containing nucleotide triphosphate hydrolases"/>
    <property type="match status" value="4"/>
</dbReference>
<evidence type="ECO:0000256" key="14">
    <source>
        <dbReference type="PROSITE-ProRule" id="PRU00560"/>
    </source>
</evidence>
<dbReference type="InterPro" id="IPR000212">
    <property type="entry name" value="DNA_helicase_UvrD/REP"/>
</dbReference>
<evidence type="ECO:0000256" key="1">
    <source>
        <dbReference type="ARBA" id="ARBA00022722"/>
    </source>
</evidence>
<keyword evidence="9" id="KW-0234">DNA repair</keyword>
<evidence type="ECO:0000256" key="4">
    <source>
        <dbReference type="ARBA" id="ARBA00022801"/>
    </source>
</evidence>
<comment type="catalytic activity">
    <reaction evidence="11">
        <text>Couples ATP hydrolysis with the unwinding of duplex DNA by translocating in the 3'-5' direction.</text>
        <dbReference type="EC" id="5.6.2.4"/>
    </reaction>
</comment>
<accession>A0A9D9IND7</accession>
<dbReference type="InterPro" id="IPR027417">
    <property type="entry name" value="P-loop_NTPase"/>
</dbReference>
<comment type="caution">
    <text evidence="16">The sequence shown here is derived from an EMBL/GenBank/DDBJ whole genome shotgun (WGS) entry which is preliminary data.</text>
</comment>
<dbReference type="InterPro" id="IPR014017">
    <property type="entry name" value="DNA_helicase_UvrD-like_C"/>
</dbReference>
<dbReference type="AlphaFoldDB" id="A0A9D9IND7"/>
<feature type="domain" description="UvrD-like helicase ATP-binding" evidence="15">
    <location>
        <begin position="1"/>
        <end position="478"/>
    </location>
</feature>
<evidence type="ECO:0000256" key="5">
    <source>
        <dbReference type="ARBA" id="ARBA00022806"/>
    </source>
</evidence>
<reference evidence="16" key="1">
    <citation type="submission" date="2020-10" db="EMBL/GenBank/DDBJ databases">
        <authorList>
            <person name="Gilroy R."/>
        </authorList>
    </citation>
    <scope>NUCLEOTIDE SEQUENCE</scope>
    <source>
        <strain evidence="16">6919</strain>
    </source>
</reference>
<evidence type="ECO:0000256" key="13">
    <source>
        <dbReference type="ARBA" id="ARBA00048988"/>
    </source>
</evidence>
<evidence type="ECO:0000256" key="9">
    <source>
        <dbReference type="ARBA" id="ARBA00023204"/>
    </source>
</evidence>
<dbReference type="GO" id="GO:0003677">
    <property type="term" value="F:DNA binding"/>
    <property type="evidence" value="ECO:0007669"/>
    <property type="project" value="UniProtKB-KW"/>
</dbReference>
<dbReference type="EMBL" id="JADIMC010000010">
    <property type="protein sequence ID" value="MBO8475452.1"/>
    <property type="molecule type" value="Genomic_DNA"/>
</dbReference>
<reference evidence="16" key="2">
    <citation type="journal article" date="2021" name="PeerJ">
        <title>Extensive microbial diversity within the chicken gut microbiome revealed by metagenomics and culture.</title>
        <authorList>
            <person name="Gilroy R."/>
            <person name="Ravi A."/>
            <person name="Getino M."/>
            <person name="Pursley I."/>
            <person name="Horton D.L."/>
            <person name="Alikhan N.F."/>
            <person name="Baker D."/>
            <person name="Gharbi K."/>
            <person name="Hall N."/>
            <person name="Watson M."/>
            <person name="Adriaenssens E.M."/>
            <person name="Foster-Nyarko E."/>
            <person name="Jarju S."/>
            <person name="Secka A."/>
            <person name="Antonio M."/>
            <person name="Oren A."/>
            <person name="Chaudhuri R.R."/>
            <person name="La Ragione R."/>
            <person name="Hildebrand F."/>
            <person name="Pallen M.J."/>
        </authorList>
    </citation>
    <scope>NUCLEOTIDE SEQUENCE</scope>
    <source>
        <strain evidence="16">6919</strain>
    </source>
</reference>
<name>A0A9D9IND7_9BACT</name>
<keyword evidence="2 14" id="KW-0547">Nucleotide-binding</keyword>
<keyword evidence="6" id="KW-0269">Exonuclease</keyword>
<keyword evidence="10" id="KW-0413">Isomerase</keyword>
<keyword evidence="7 14" id="KW-0067">ATP-binding</keyword>
<evidence type="ECO:0000256" key="3">
    <source>
        <dbReference type="ARBA" id="ARBA00022763"/>
    </source>
</evidence>
<dbReference type="Pfam" id="PF00580">
    <property type="entry name" value="UvrD-helicase"/>
    <property type="match status" value="1"/>
</dbReference>
<keyword evidence="4 14" id="KW-0378">Hydrolase</keyword>
<keyword evidence="5 14" id="KW-0347">Helicase</keyword>
<sequence length="1086" mass="123096">MITVYKASAGSGKTYNLVKEYLKLLLGCKNEDGTYSLDRNPDDNHAGILAITFTNKATEEMKRRIIAELDTLGNSASDSPYADELCTVLNTTKPELQASAKKALGQLLHDYNNFNVSTIDAFFQMILRTFAYEVELSGNYNIELNDEYAIAVGISNLKQELHESGTTEKARALRQWLIEFMKARIDEGKSWDVFRAPAGNTQDTNLYSFARDLSKETVKRNIDKLIEYLDDKSRINDFKSALQKSIALNNDRINKACADFNQITKGLSDDVFSYNFNKKFTGNLTSEQTGKICDKQGKAEKWFKKKHLGSIPYSIIEGIDRCIARIGEAAQAIESCNMILSKLYFLGLLGDISASIIDFTKENNVVMLSDTNEILKKIIGENDTPFVYERVGLRLRHFLIDEFQDTSEMQWENLKPLVRNSLSTGNDNLIIGDVKQSIYRFRNSDPSILKDKIYTTFRKEEITDIGGSLKENTNWRSAKNIVRWNNTCFTLLARKLGMSDIYSNVVQQVAPKNRDKNGHVRFEWIASDKDTGYKDVILDKVVNDIRSMLSRGYKQNDIAILVNRKSEGQSVIEKLLADGRAKADDERINVVSEESLIIRKSPAVKIIIAMLSALDCQSNYGNHNSDDRQKSLALIIKRIQRNISNGRNATEAIAEAIGNDERIDKDTLFGGETPTSIAMTVERIIQTQLSDTLRKSQTPFIQTFQDIVTDFESRYGSDLHQFLKFWESTGKNTTISSPDNIEAVNIMTIHKSKGLEFPCVIIPFCNWDFEQNTQLEWIESDKISITGIPQELFPPIIPVTRSKNPKDTAFKDVFEEMGRDARLDTLNKTYVAFTRAGEEMIAYIPEDKKGDLGTVLEEIAQARQDDIDNAASLYGEEISEELLVPGDFYSGTVLEIGKQTIPQKKDDNEGAERRWMPGYETGGKTGLWKFDVPDMVTERRESPKFKGVMMHRIMCRIKTSDDVGNAIKFFRTKGMITGEEAEEFGKIIRHGISSPEAAEWFAPGNRVISERPMINGKGNVYRPDRIVVTPEGKTIVIDYKFGEKEDSRYLRQVRNYMEIIGSCGFDNPEGYVWYIPENIIRKVSLS</sequence>
<dbReference type="GO" id="GO:0004527">
    <property type="term" value="F:exonuclease activity"/>
    <property type="evidence" value="ECO:0007669"/>
    <property type="project" value="UniProtKB-KW"/>
</dbReference>
<comment type="catalytic activity">
    <reaction evidence="13">
        <text>ATP + H2O = ADP + phosphate + H(+)</text>
        <dbReference type="Rhea" id="RHEA:13065"/>
        <dbReference type="ChEBI" id="CHEBI:15377"/>
        <dbReference type="ChEBI" id="CHEBI:15378"/>
        <dbReference type="ChEBI" id="CHEBI:30616"/>
        <dbReference type="ChEBI" id="CHEBI:43474"/>
        <dbReference type="ChEBI" id="CHEBI:456216"/>
        <dbReference type="EC" id="5.6.2.4"/>
    </reaction>
</comment>
<dbReference type="GO" id="GO:0043138">
    <property type="term" value="F:3'-5' DNA helicase activity"/>
    <property type="evidence" value="ECO:0007669"/>
    <property type="project" value="UniProtKB-EC"/>
</dbReference>
<organism evidence="16 17">
    <name type="scientific">Candidatus Limisoma faecipullorum</name>
    <dbReference type="NCBI Taxonomy" id="2840854"/>
    <lineage>
        <taxon>Bacteria</taxon>
        <taxon>Pseudomonadati</taxon>
        <taxon>Bacteroidota</taxon>
        <taxon>Bacteroidia</taxon>
        <taxon>Bacteroidales</taxon>
        <taxon>Candidatus Limisoma</taxon>
    </lineage>
</organism>
<feature type="binding site" evidence="14">
    <location>
        <begin position="7"/>
        <end position="14"/>
    </location>
    <ligand>
        <name>ATP</name>
        <dbReference type="ChEBI" id="CHEBI:30616"/>
    </ligand>
</feature>
<evidence type="ECO:0000313" key="16">
    <source>
        <dbReference type="EMBL" id="MBO8475452.1"/>
    </source>
</evidence>
<dbReference type="GO" id="GO:0000725">
    <property type="term" value="P:recombinational repair"/>
    <property type="evidence" value="ECO:0007669"/>
    <property type="project" value="TreeGrafter"/>
</dbReference>
<proteinExistence type="predicted"/>
<keyword evidence="3" id="KW-0227">DNA damage</keyword>
<dbReference type="PANTHER" id="PTHR11070">
    <property type="entry name" value="UVRD / RECB / PCRA DNA HELICASE FAMILY MEMBER"/>
    <property type="match status" value="1"/>
</dbReference>
<keyword evidence="8" id="KW-0238">DNA-binding</keyword>
<evidence type="ECO:0000313" key="17">
    <source>
        <dbReference type="Proteomes" id="UP000823598"/>
    </source>
</evidence>
<dbReference type="InterPro" id="IPR014016">
    <property type="entry name" value="UvrD-like_ATP-bd"/>
</dbReference>
<dbReference type="PANTHER" id="PTHR11070:SF67">
    <property type="entry name" value="DNA 3'-5' HELICASE"/>
    <property type="match status" value="1"/>
</dbReference>
<evidence type="ECO:0000256" key="6">
    <source>
        <dbReference type="ARBA" id="ARBA00022839"/>
    </source>
</evidence>
<dbReference type="GO" id="GO:0005524">
    <property type="term" value="F:ATP binding"/>
    <property type="evidence" value="ECO:0007669"/>
    <property type="project" value="UniProtKB-UniRule"/>
</dbReference>
<evidence type="ECO:0000256" key="10">
    <source>
        <dbReference type="ARBA" id="ARBA00023235"/>
    </source>
</evidence>
<gene>
    <name evidence="16" type="ORF">IAB88_00480</name>
</gene>
<dbReference type="Proteomes" id="UP000823598">
    <property type="component" value="Unassembled WGS sequence"/>
</dbReference>
<evidence type="ECO:0000256" key="8">
    <source>
        <dbReference type="ARBA" id="ARBA00023125"/>
    </source>
</evidence>
<dbReference type="SUPFAM" id="SSF52540">
    <property type="entry name" value="P-loop containing nucleoside triphosphate hydrolases"/>
    <property type="match status" value="1"/>
</dbReference>
<evidence type="ECO:0000256" key="12">
    <source>
        <dbReference type="ARBA" id="ARBA00034808"/>
    </source>
</evidence>
<evidence type="ECO:0000256" key="11">
    <source>
        <dbReference type="ARBA" id="ARBA00034617"/>
    </source>
</evidence>